<gene>
    <name evidence="1" type="ORF">CW360_08130</name>
</gene>
<organism evidence="1 2">
    <name type="scientific">Pseudomonas fluvialis</name>
    <dbReference type="NCBI Taxonomy" id="1793966"/>
    <lineage>
        <taxon>Bacteria</taxon>
        <taxon>Pseudomonadati</taxon>
        <taxon>Pseudomonadota</taxon>
        <taxon>Gammaproteobacteria</taxon>
        <taxon>Pseudomonadales</taxon>
        <taxon>Pseudomonadaceae</taxon>
        <taxon>Pseudomonas</taxon>
    </lineage>
</organism>
<dbReference type="PANTHER" id="PTHR36849">
    <property type="entry name" value="CYTOPLASMIC PROTEIN-RELATED"/>
    <property type="match status" value="1"/>
</dbReference>
<accession>A0A2I0CQK1</accession>
<dbReference type="EMBL" id="PIYS01000014">
    <property type="protein sequence ID" value="PKF71414.1"/>
    <property type="molecule type" value="Genomic_DNA"/>
</dbReference>
<proteinExistence type="predicted"/>
<dbReference type="RefSeq" id="WP_101193354.1">
    <property type="nucleotide sequence ID" value="NZ_PIYS01000014.1"/>
</dbReference>
<dbReference type="Pfam" id="PF22752">
    <property type="entry name" value="DUF488-N3i"/>
    <property type="match status" value="1"/>
</dbReference>
<dbReference type="InterPro" id="IPR052552">
    <property type="entry name" value="YeaO-like"/>
</dbReference>
<name>A0A2I0CQK1_9PSED</name>
<reference evidence="2" key="1">
    <citation type="submission" date="2017-12" db="EMBL/GenBank/DDBJ databases">
        <authorList>
            <person name="Yu X.-Y."/>
        </authorList>
    </citation>
    <scope>NUCLEOTIDE SEQUENCE [LARGE SCALE GENOMIC DNA]</scope>
    <source>
        <strain evidence="2">ZYSR67-Z</strain>
    </source>
</reference>
<dbReference type="PANTHER" id="PTHR36849:SF1">
    <property type="entry name" value="CYTOPLASMIC PROTEIN"/>
    <property type="match status" value="1"/>
</dbReference>
<sequence length="132" mass="15029">MISLCRVQQLPEALPGRWLLVDRLWPRGFSRERLQVLQWMPGLAPSHALRRAFHQDDDFAAFRLAYRRELAAQPGLWWGLLDSAERGELTLCSAVRDLPRSHVGVLADWLDEALERRGPPSSSVCYSGLPPE</sequence>
<evidence type="ECO:0000313" key="1">
    <source>
        <dbReference type="EMBL" id="PKF71414.1"/>
    </source>
</evidence>
<protein>
    <submittedName>
        <fullName evidence="1">DUF488 domain-containing protein</fullName>
    </submittedName>
</protein>
<dbReference type="AlphaFoldDB" id="A0A2I0CQK1"/>
<evidence type="ECO:0000313" key="2">
    <source>
        <dbReference type="Proteomes" id="UP000242861"/>
    </source>
</evidence>
<comment type="caution">
    <text evidence="1">The sequence shown here is derived from an EMBL/GenBank/DDBJ whole genome shotgun (WGS) entry which is preliminary data.</text>
</comment>
<dbReference type="Proteomes" id="UP000242861">
    <property type="component" value="Unassembled WGS sequence"/>
</dbReference>